<protein>
    <submittedName>
        <fullName evidence="2">Uncharacterized protein</fullName>
    </submittedName>
</protein>
<accession>A0A915A7X1</accession>
<dbReference type="AlphaFoldDB" id="A0A915A7X1"/>
<dbReference type="WBParaSite" id="PgE371_g002_t01">
    <property type="protein sequence ID" value="PgE371_g002_t01"/>
    <property type="gene ID" value="PgE371_g002"/>
</dbReference>
<organism evidence="1 2">
    <name type="scientific">Parascaris univalens</name>
    <name type="common">Nematode worm</name>
    <dbReference type="NCBI Taxonomy" id="6257"/>
    <lineage>
        <taxon>Eukaryota</taxon>
        <taxon>Metazoa</taxon>
        <taxon>Ecdysozoa</taxon>
        <taxon>Nematoda</taxon>
        <taxon>Chromadorea</taxon>
        <taxon>Rhabditida</taxon>
        <taxon>Spirurina</taxon>
        <taxon>Ascaridomorpha</taxon>
        <taxon>Ascaridoidea</taxon>
        <taxon>Ascarididae</taxon>
        <taxon>Parascaris</taxon>
    </lineage>
</organism>
<keyword evidence="1" id="KW-1185">Reference proteome</keyword>
<evidence type="ECO:0000313" key="2">
    <source>
        <dbReference type="WBParaSite" id="PgE371_g002_t01"/>
    </source>
</evidence>
<sequence length="126" mass="14760">MNSTRPHHFPTDVCSESVHPRHLTYYSLFRLAFDGSSFLSDDAHRIYISAVDPFCNARFNCSFFDACHVAVHLIYPISHRSKKRSILSRSRRIFLLKKLTDIRIFLNDQILTLPSFLHYTPNNSMR</sequence>
<name>A0A915A7X1_PARUN</name>
<proteinExistence type="predicted"/>
<evidence type="ECO:0000313" key="1">
    <source>
        <dbReference type="Proteomes" id="UP000887569"/>
    </source>
</evidence>
<dbReference type="Proteomes" id="UP000887569">
    <property type="component" value="Unplaced"/>
</dbReference>
<reference evidence="2" key="1">
    <citation type="submission" date="2022-11" db="UniProtKB">
        <authorList>
            <consortium name="WormBaseParasite"/>
        </authorList>
    </citation>
    <scope>IDENTIFICATION</scope>
</reference>